<keyword evidence="1" id="KW-1133">Transmembrane helix</keyword>
<protein>
    <submittedName>
        <fullName evidence="2">Uncharacterized protein</fullName>
    </submittedName>
</protein>
<reference evidence="2" key="1">
    <citation type="submission" date="2019-07" db="EMBL/GenBank/DDBJ databases">
        <authorList>
            <person name="De-Chao Zhang Q."/>
        </authorList>
    </citation>
    <scope>NUCLEOTIDE SEQUENCE</scope>
    <source>
        <strain evidence="2">TP-CH-4</strain>
    </source>
</reference>
<keyword evidence="1" id="KW-0812">Transmembrane</keyword>
<name>A0A967ARM8_9FLAO</name>
<gene>
    <name evidence="2" type="ORF">FK220_007130</name>
</gene>
<accession>A0A967ARM8</accession>
<evidence type="ECO:0000313" key="2">
    <source>
        <dbReference type="EMBL" id="NHF59106.1"/>
    </source>
</evidence>
<organism evidence="2 3">
    <name type="scientific">Pelagihabitans pacificus</name>
    <dbReference type="NCBI Taxonomy" id="2696054"/>
    <lineage>
        <taxon>Bacteria</taxon>
        <taxon>Pseudomonadati</taxon>
        <taxon>Bacteroidota</taxon>
        <taxon>Flavobacteriia</taxon>
        <taxon>Flavobacteriales</taxon>
        <taxon>Flavobacteriaceae</taxon>
        <taxon>Pelagihabitans</taxon>
    </lineage>
</organism>
<proteinExistence type="predicted"/>
<reference evidence="2" key="2">
    <citation type="submission" date="2020-03" db="EMBL/GenBank/DDBJ databases">
        <title>Flavobacteriaceae bacterium strain TP-CH-4, a member of the family Flavobacteriaceae isolated from a deep-sea seamount.</title>
        <authorList>
            <person name="Zhang D.-C."/>
        </authorList>
    </citation>
    <scope>NUCLEOTIDE SEQUENCE</scope>
    <source>
        <strain evidence="2">TP-CH-4</strain>
    </source>
</reference>
<dbReference type="Proteomes" id="UP000707206">
    <property type="component" value="Unassembled WGS sequence"/>
</dbReference>
<feature type="transmembrane region" description="Helical" evidence="1">
    <location>
        <begin position="6"/>
        <end position="27"/>
    </location>
</feature>
<keyword evidence="3" id="KW-1185">Reference proteome</keyword>
<evidence type="ECO:0000256" key="1">
    <source>
        <dbReference type="SAM" id="Phobius"/>
    </source>
</evidence>
<dbReference type="EMBL" id="VIKU02000001">
    <property type="protein sequence ID" value="NHF59106.1"/>
    <property type="molecule type" value="Genomic_DNA"/>
</dbReference>
<keyword evidence="1" id="KW-0472">Membrane</keyword>
<sequence length="53" mass="6301">MEKLAYGLSILTVLYLVFLYFTAKLFFEDFRIIPRREKSNGADGKHPKRHLKK</sequence>
<evidence type="ECO:0000313" key="3">
    <source>
        <dbReference type="Proteomes" id="UP000707206"/>
    </source>
</evidence>
<dbReference type="AlphaFoldDB" id="A0A967ARM8"/>
<comment type="caution">
    <text evidence="2">The sequence shown here is derived from an EMBL/GenBank/DDBJ whole genome shotgun (WGS) entry which is preliminary data.</text>
</comment>
<dbReference type="RefSeq" id="WP_166204809.1">
    <property type="nucleotide sequence ID" value="NZ_VIKU02000001.1"/>
</dbReference>